<dbReference type="GO" id="GO:0000981">
    <property type="term" value="F:DNA-binding transcription factor activity, RNA polymerase II-specific"/>
    <property type="evidence" value="ECO:0007669"/>
    <property type="project" value="TreeGrafter"/>
</dbReference>
<dbReference type="PROSITE" id="PS51507">
    <property type="entry name" value="IRF_2"/>
    <property type="match status" value="1"/>
</dbReference>
<dbReference type="EMBL" id="CAJFCJ010000020">
    <property type="protein sequence ID" value="CAD5124143.1"/>
    <property type="molecule type" value="Genomic_DNA"/>
</dbReference>
<comment type="caution">
    <text evidence="3">The sequence shown here is derived from an EMBL/GenBank/DDBJ whole genome shotgun (WGS) entry which is preliminary data.</text>
</comment>
<dbReference type="Proteomes" id="UP000549394">
    <property type="component" value="Unassembled WGS sequence"/>
</dbReference>
<sequence length="238" mass="27662">MGSSDKPSRKRKHRKSSSSSTTTCLRKWIRDNNLTQCTGPRPLDRMPLKIWLTKVLNEKIVPGVVWIDKSKLKFRIPWKHMSRSSFDKDRDMELFRMYAQHSGKQDKDCKQWKTNFRCALNSLRSIERVKDEDQTNQDEAYRVFRFKEQINFEVETDCIEHTESATDGASYPVSPIIDECVNSSDNESDDFSNVILPEGFSLNSPMDSIDILFSCQHQDDQNEQSLYTIPDFDSILGC</sequence>
<dbReference type="GO" id="GO:0005634">
    <property type="term" value="C:nucleus"/>
    <property type="evidence" value="ECO:0007669"/>
    <property type="project" value="TreeGrafter"/>
</dbReference>
<dbReference type="Pfam" id="PF00605">
    <property type="entry name" value="IRF"/>
    <property type="match status" value="1"/>
</dbReference>
<feature type="region of interest" description="Disordered" evidence="1">
    <location>
        <begin position="1"/>
        <end position="22"/>
    </location>
</feature>
<proteinExistence type="predicted"/>
<dbReference type="InterPro" id="IPR036390">
    <property type="entry name" value="WH_DNA-bd_sf"/>
</dbReference>
<organism evidence="3 4">
    <name type="scientific">Dimorphilus gyrociliatus</name>
    <dbReference type="NCBI Taxonomy" id="2664684"/>
    <lineage>
        <taxon>Eukaryota</taxon>
        <taxon>Metazoa</taxon>
        <taxon>Spiralia</taxon>
        <taxon>Lophotrochozoa</taxon>
        <taxon>Annelida</taxon>
        <taxon>Polychaeta</taxon>
        <taxon>Polychaeta incertae sedis</taxon>
        <taxon>Dinophilidae</taxon>
        <taxon>Dimorphilus</taxon>
    </lineage>
</organism>
<feature type="domain" description="IRF tryptophan pentad repeat" evidence="2">
    <location>
        <begin position="45"/>
        <end position="148"/>
    </location>
</feature>
<dbReference type="SUPFAM" id="SSF46785">
    <property type="entry name" value="Winged helix' DNA-binding domain"/>
    <property type="match status" value="1"/>
</dbReference>
<protein>
    <submittedName>
        <fullName evidence="3">DgyrCDS12443</fullName>
    </submittedName>
</protein>
<reference evidence="3 4" key="1">
    <citation type="submission" date="2020-08" db="EMBL/GenBank/DDBJ databases">
        <authorList>
            <person name="Hejnol A."/>
        </authorList>
    </citation>
    <scope>NUCLEOTIDE SEQUENCE [LARGE SCALE GENOMIC DNA]</scope>
</reference>
<evidence type="ECO:0000259" key="2">
    <source>
        <dbReference type="PROSITE" id="PS51507"/>
    </source>
</evidence>
<dbReference type="InterPro" id="IPR036388">
    <property type="entry name" value="WH-like_DNA-bd_sf"/>
</dbReference>
<dbReference type="GO" id="GO:0000978">
    <property type="term" value="F:RNA polymerase II cis-regulatory region sequence-specific DNA binding"/>
    <property type="evidence" value="ECO:0007669"/>
    <property type="project" value="TreeGrafter"/>
</dbReference>
<dbReference type="CDD" id="cd00103">
    <property type="entry name" value="IRF"/>
    <property type="match status" value="1"/>
</dbReference>
<evidence type="ECO:0000313" key="4">
    <source>
        <dbReference type="Proteomes" id="UP000549394"/>
    </source>
</evidence>
<accession>A0A7I8W6G0</accession>
<evidence type="ECO:0000313" key="3">
    <source>
        <dbReference type="EMBL" id="CAD5124143.1"/>
    </source>
</evidence>
<dbReference type="SMART" id="SM00348">
    <property type="entry name" value="IRF"/>
    <property type="match status" value="1"/>
</dbReference>
<dbReference type="OrthoDB" id="6538197at2759"/>
<dbReference type="PRINTS" id="PR00267">
    <property type="entry name" value="INTFRNREGFCT"/>
</dbReference>
<name>A0A7I8W6G0_9ANNE</name>
<dbReference type="PANTHER" id="PTHR11949:SF17">
    <property type="entry name" value="IRF TRYPTOPHAN PENTAD REPEAT DOMAIN-CONTAINING PROTEIN"/>
    <property type="match status" value="1"/>
</dbReference>
<dbReference type="AlphaFoldDB" id="A0A7I8W6G0"/>
<evidence type="ECO:0000256" key="1">
    <source>
        <dbReference type="SAM" id="MobiDB-lite"/>
    </source>
</evidence>
<dbReference type="Gene3D" id="1.10.10.10">
    <property type="entry name" value="Winged helix-like DNA-binding domain superfamily/Winged helix DNA-binding domain"/>
    <property type="match status" value="1"/>
</dbReference>
<gene>
    <name evidence="3" type="ORF">DGYR_LOCUS11730</name>
</gene>
<dbReference type="InterPro" id="IPR001346">
    <property type="entry name" value="Interferon_reg_fact_DNA-bd_dom"/>
</dbReference>
<keyword evidence="4" id="KW-1185">Reference proteome</keyword>
<dbReference type="PANTHER" id="PTHR11949">
    <property type="entry name" value="INTERFERON REGULATORY FACTOR"/>
    <property type="match status" value="1"/>
</dbReference>